<dbReference type="Pfam" id="PF12773">
    <property type="entry name" value="DZR"/>
    <property type="match status" value="1"/>
</dbReference>
<name>A0AAP3QWP7_9FIRM</name>
<organism evidence="3 5">
    <name type="scientific">Ruminococcus bicirculans</name>
    <name type="common">ex Wegman et al. 2014</name>
    <dbReference type="NCBI Taxonomy" id="1160721"/>
    <lineage>
        <taxon>Bacteria</taxon>
        <taxon>Bacillati</taxon>
        <taxon>Bacillota</taxon>
        <taxon>Clostridia</taxon>
        <taxon>Eubacteriales</taxon>
        <taxon>Oscillospiraceae</taxon>
        <taxon>Ruminococcus</taxon>
    </lineage>
</organism>
<dbReference type="AlphaFoldDB" id="A0AAP3QWP7"/>
<accession>A0AAP3QWP7</accession>
<keyword evidence="1" id="KW-0812">Transmembrane</keyword>
<comment type="caution">
    <text evidence="3">The sequence shown here is derived from an EMBL/GenBank/DDBJ whole genome shotgun (WGS) entry which is preliminary data.</text>
</comment>
<feature type="domain" description="DZANK-type" evidence="2">
    <location>
        <begin position="4"/>
        <end position="53"/>
    </location>
</feature>
<dbReference type="InterPro" id="IPR025874">
    <property type="entry name" value="DZR"/>
</dbReference>
<evidence type="ECO:0000313" key="5">
    <source>
        <dbReference type="Proteomes" id="UP001211421"/>
    </source>
</evidence>
<evidence type="ECO:0000256" key="1">
    <source>
        <dbReference type="SAM" id="Phobius"/>
    </source>
</evidence>
<gene>
    <name evidence="4" type="ORF">PNU62_06070</name>
    <name evidence="3" type="ORF">PNV70_02640</name>
</gene>
<dbReference type="Proteomes" id="UP001211421">
    <property type="component" value="Unassembled WGS sequence"/>
</dbReference>
<dbReference type="RefSeq" id="WP_195249119.1">
    <property type="nucleotide sequence ID" value="NZ_CAKVXH010000005.1"/>
</dbReference>
<keyword evidence="1" id="KW-0472">Membrane</keyword>
<keyword evidence="1" id="KW-1133">Transmembrane helix</keyword>
<evidence type="ECO:0000313" key="3">
    <source>
        <dbReference type="EMBL" id="MDB8740968.1"/>
    </source>
</evidence>
<dbReference type="EMBL" id="JAQMLS010000001">
    <property type="protein sequence ID" value="MDB8740968.1"/>
    <property type="molecule type" value="Genomic_DNA"/>
</dbReference>
<evidence type="ECO:0000313" key="4">
    <source>
        <dbReference type="EMBL" id="MDB8744581.1"/>
    </source>
</evidence>
<protein>
    <submittedName>
        <fullName evidence="3">Zinc-ribbon domain-containing protein</fullName>
    </submittedName>
</protein>
<evidence type="ECO:0000259" key="2">
    <source>
        <dbReference type="Pfam" id="PF12773"/>
    </source>
</evidence>
<reference evidence="3" key="1">
    <citation type="submission" date="2023-01" db="EMBL/GenBank/DDBJ databases">
        <title>Human gut microbiome strain richness.</title>
        <authorList>
            <person name="Chen-Liaw A."/>
        </authorList>
    </citation>
    <scope>NUCLEOTIDE SEQUENCE</scope>
    <source>
        <strain evidence="4">1001275st1_F4_1001275B_160808</strain>
        <strain evidence="3">D59st1_B8_D59t2_181005</strain>
    </source>
</reference>
<sequence length="264" mass="28420">MENCPKCGLPVADGAKFCAACGTRMPQKLIKSKVCSVCGNTLNAGAKFCNVCGTAVPQDETPADEPVVDERNPEMESIEVPELHFDDTPVQNQTIPPTTPDMPTMDSVYLPGQEPAKPVQPAQPTAEEVAMASRTVEIPQTPTVAETPNVAPQPQQPERVLTPEGYQQPAQPVNNAMPQMNQGGQPIQPNQMNQMNGVTPGKGAGALVPIILIILILAVICVDVFWLFRDQIFGKKDESSNGCAVVTLTDETDYPANEAFFFEE</sequence>
<proteinExistence type="predicted"/>
<dbReference type="EMBL" id="JAQMLV010000006">
    <property type="protein sequence ID" value="MDB8744581.1"/>
    <property type="molecule type" value="Genomic_DNA"/>
</dbReference>
<dbReference type="Proteomes" id="UP001211015">
    <property type="component" value="Unassembled WGS sequence"/>
</dbReference>
<feature type="transmembrane region" description="Helical" evidence="1">
    <location>
        <begin position="206"/>
        <end position="228"/>
    </location>
</feature>